<dbReference type="NCBIfam" id="NF033788">
    <property type="entry name" value="HTH_metalloreg"/>
    <property type="match status" value="1"/>
</dbReference>
<evidence type="ECO:0000313" key="2">
    <source>
        <dbReference type="EMBL" id="CUH42566.1"/>
    </source>
</evidence>
<dbReference type="PROSITE" id="PS50987">
    <property type="entry name" value="HTH_ARSR_2"/>
    <property type="match status" value="1"/>
</dbReference>
<gene>
    <name evidence="2" type="ORF">RUM4293_01454</name>
</gene>
<accession>A0A0P1E3N0</accession>
<dbReference type="SUPFAM" id="SSF46785">
    <property type="entry name" value="Winged helix' DNA-binding domain"/>
    <property type="match status" value="1"/>
</dbReference>
<dbReference type="CDD" id="cd00090">
    <property type="entry name" value="HTH_ARSR"/>
    <property type="match status" value="1"/>
</dbReference>
<dbReference type="InterPro" id="IPR001845">
    <property type="entry name" value="HTH_ArsR_DNA-bd_dom"/>
</dbReference>
<name>A0A0P1E3N0_9RHOB</name>
<protein>
    <submittedName>
        <fullName evidence="2">HTH-type transcriptional regulator</fullName>
    </submittedName>
</protein>
<reference evidence="3" key="1">
    <citation type="submission" date="2015-09" db="EMBL/GenBank/DDBJ databases">
        <authorList>
            <person name="Rodrigo-Torres L."/>
            <person name="Arahal D.R."/>
        </authorList>
    </citation>
    <scope>NUCLEOTIDE SEQUENCE [LARGE SCALE GENOMIC DNA]</scope>
    <source>
        <strain evidence="3">CECT 4293</strain>
    </source>
</reference>
<dbReference type="AlphaFoldDB" id="A0A0P1E3N0"/>
<dbReference type="EMBL" id="CYPS01000022">
    <property type="protein sequence ID" value="CUH42566.1"/>
    <property type="molecule type" value="Genomic_DNA"/>
</dbReference>
<organism evidence="2 3">
    <name type="scientific">Ruegeria atlantica</name>
    <dbReference type="NCBI Taxonomy" id="81569"/>
    <lineage>
        <taxon>Bacteria</taxon>
        <taxon>Pseudomonadati</taxon>
        <taxon>Pseudomonadota</taxon>
        <taxon>Alphaproteobacteria</taxon>
        <taxon>Rhodobacterales</taxon>
        <taxon>Roseobacteraceae</taxon>
        <taxon>Ruegeria</taxon>
    </lineage>
</organism>
<dbReference type="Proteomes" id="UP000050786">
    <property type="component" value="Unassembled WGS sequence"/>
</dbReference>
<proteinExistence type="predicted"/>
<dbReference type="GO" id="GO:0003700">
    <property type="term" value="F:DNA-binding transcription factor activity"/>
    <property type="evidence" value="ECO:0007669"/>
    <property type="project" value="InterPro"/>
</dbReference>
<dbReference type="PANTHER" id="PTHR38600">
    <property type="entry name" value="TRANSCRIPTIONAL REGULATORY PROTEIN"/>
    <property type="match status" value="1"/>
</dbReference>
<dbReference type="PRINTS" id="PR00778">
    <property type="entry name" value="HTHARSR"/>
</dbReference>
<feature type="domain" description="HTH arsR-type" evidence="1">
    <location>
        <begin position="1"/>
        <end position="91"/>
    </location>
</feature>
<sequence>MNTLINAFSALSDSTRFSIVEQLMQDGELPAGDLVEGRGMSGAAISRHLKVLREAGLVQQRVHGTQRMYSIQPDGLRAIAEWTISKRQFWENSLDRLGDLIERENSWPT</sequence>
<dbReference type="Gene3D" id="1.10.10.10">
    <property type="entry name" value="Winged helix-like DNA-binding domain superfamily/Winged helix DNA-binding domain"/>
    <property type="match status" value="1"/>
</dbReference>
<dbReference type="RefSeq" id="WP_058272623.1">
    <property type="nucleotide sequence ID" value="NZ_CYPS01000022.1"/>
</dbReference>
<dbReference type="SMART" id="SM00418">
    <property type="entry name" value="HTH_ARSR"/>
    <property type="match status" value="1"/>
</dbReference>
<dbReference type="InterPro" id="IPR036388">
    <property type="entry name" value="WH-like_DNA-bd_sf"/>
</dbReference>
<evidence type="ECO:0000259" key="1">
    <source>
        <dbReference type="PROSITE" id="PS50987"/>
    </source>
</evidence>
<dbReference type="InterPro" id="IPR036390">
    <property type="entry name" value="WH_DNA-bd_sf"/>
</dbReference>
<dbReference type="PANTHER" id="PTHR38600:SF1">
    <property type="entry name" value="TRANSCRIPTIONAL REGULATORY PROTEIN"/>
    <property type="match status" value="1"/>
</dbReference>
<evidence type="ECO:0000313" key="3">
    <source>
        <dbReference type="Proteomes" id="UP000050786"/>
    </source>
</evidence>
<dbReference type="InterPro" id="IPR011991">
    <property type="entry name" value="ArsR-like_HTH"/>
</dbReference>
<dbReference type="Pfam" id="PF01022">
    <property type="entry name" value="HTH_5"/>
    <property type="match status" value="1"/>
</dbReference>
<keyword evidence="3" id="KW-1185">Reference proteome</keyword>